<accession>A0A1H6BPG2</accession>
<dbReference type="Gene3D" id="3.10.129.10">
    <property type="entry name" value="Hotdog Thioesterase"/>
    <property type="match status" value="1"/>
</dbReference>
<dbReference type="PANTHER" id="PTHR36934:SF1">
    <property type="entry name" value="THIOESTERASE DOMAIN-CONTAINING PROTEIN"/>
    <property type="match status" value="1"/>
</dbReference>
<dbReference type="PIRSF" id="PIRSF014972">
    <property type="entry name" value="FlK"/>
    <property type="match status" value="1"/>
</dbReference>
<dbReference type="InterPro" id="IPR025540">
    <property type="entry name" value="FlK"/>
</dbReference>
<evidence type="ECO:0000313" key="2">
    <source>
        <dbReference type="EMBL" id="QCC49401.1"/>
    </source>
</evidence>
<protein>
    <submittedName>
        <fullName evidence="2 3">Thioesterase</fullName>
    </submittedName>
</protein>
<dbReference type="EMBL" id="CP031313">
    <property type="protein sequence ID" value="QCC49401.1"/>
    <property type="molecule type" value="Genomic_DNA"/>
</dbReference>
<evidence type="ECO:0000313" key="5">
    <source>
        <dbReference type="Proteomes" id="UP000296733"/>
    </source>
</evidence>
<dbReference type="InterPro" id="IPR029069">
    <property type="entry name" value="HotDog_dom_sf"/>
</dbReference>
<dbReference type="OrthoDB" id="359228at2157"/>
<evidence type="ECO:0000259" key="1">
    <source>
        <dbReference type="Pfam" id="PF22636"/>
    </source>
</evidence>
<name>A0A1H6BPG2_9EURY</name>
<organism evidence="3 4">
    <name type="scientific">Halobellus limi</name>
    <dbReference type="NCBI Taxonomy" id="699433"/>
    <lineage>
        <taxon>Archaea</taxon>
        <taxon>Methanobacteriati</taxon>
        <taxon>Methanobacteriota</taxon>
        <taxon>Stenosarchaea group</taxon>
        <taxon>Halobacteria</taxon>
        <taxon>Halobacteriales</taxon>
        <taxon>Haloferacaceae</taxon>
        <taxon>Halobellus</taxon>
    </lineage>
</organism>
<reference evidence="3 4" key="1">
    <citation type="submission" date="2016-10" db="EMBL/GenBank/DDBJ databases">
        <authorList>
            <person name="de Groot N.N."/>
        </authorList>
    </citation>
    <scope>NUCLEOTIDE SEQUENCE [LARGE SCALE GENOMIC DNA]</scope>
    <source>
        <strain evidence="3 4">CGMCC 1.10331</strain>
    </source>
</reference>
<dbReference type="GeneID" id="39859781"/>
<dbReference type="Proteomes" id="UP000236740">
    <property type="component" value="Unassembled WGS sequence"/>
</dbReference>
<dbReference type="PANTHER" id="PTHR36934">
    <property type="entry name" value="BLR0278 PROTEIN"/>
    <property type="match status" value="1"/>
</dbReference>
<dbReference type="InterPro" id="IPR054485">
    <property type="entry name" value="FlK-like_dom"/>
</dbReference>
<gene>
    <name evidence="2" type="ORF">DV707_16800</name>
    <name evidence="3" type="ORF">SAMN04488133_2903</name>
</gene>
<dbReference type="RefSeq" id="WP_103992579.1">
    <property type="nucleotide sequence ID" value="NZ_CP031313.1"/>
</dbReference>
<reference evidence="2 5" key="2">
    <citation type="journal article" date="2019" name="Nat. Commun.">
        <title>A new type of DNA phosphorothioation-based antiviral system in archaea.</title>
        <authorList>
            <person name="Xiong L."/>
            <person name="Liu S."/>
            <person name="Chen S."/>
            <person name="Xiao Y."/>
            <person name="Zhu B."/>
            <person name="Gao Y."/>
            <person name="Zhang Y."/>
            <person name="Chen B."/>
            <person name="Luo J."/>
            <person name="Deng Z."/>
            <person name="Chen X."/>
            <person name="Wang L."/>
            <person name="Chen S."/>
        </authorList>
    </citation>
    <scope>NUCLEOTIDE SEQUENCE [LARGE SCALE GENOMIC DNA]</scope>
    <source>
        <strain evidence="2 5">CGMCC 1.10331</strain>
        <plasmid evidence="2 5">unnamed2</plasmid>
    </source>
</reference>
<geneLocation type="plasmid" evidence="2">
    <name>unnamed2</name>
</geneLocation>
<dbReference type="EMBL" id="FNVN01000005">
    <property type="protein sequence ID" value="SEG62522.1"/>
    <property type="molecule type" value="Genomic_DNA"/>
</dbReference>
<keyword evidence="4" id="KW-1185">Reference proteome</keyword>
<dbReference type="SUPFAM" id="SSF54637">
    <property type="entry name" value="Thioesterase/thiol ester dehydrase-isomerase"/>
    <property type="match status" value="1"/>
</dbReference>
<dbReference type="KEGG" id="hlm:DV707_16800"/>
<dbReference type="Proteomes" id="UP000296733">
    <property type="component" value="Plasmid unnamed2"/>
</dbReference>
<proteinExistence type="predicted"/>
<sequence length="138" mass="15773">MTNDIKPGIEHTFTYTVPESKMIPEIFPESDYFQEMPDVLASGYYVALVEWACIEMLEPYLDWPEEQTVGTHFDLSHEAPTPSGTTITIDVEITDVEGRQLTIDVDAKDEVERIGQGTHKRYIVDREQFVDSISDDKL</sequence>
<dbReference type="AlphaFoldDB" id="A0A1H6BPG2"/>
<feature type="domain" description="Fluoroacetyl-CoA-specific thioesterase-like" evidence="1">
    <location>
        <begin position="34"/>
        <end position="127"/>
    </location>
</feature>
<evidence type="ECO:0000313" key="3">
    <source>
        <dbReference type="EMBL" id="SEG62522.1"/>
    </source>
</evidence>
<evidence type="ECO:0000313" key="4">
    <source>
        <dbReference type="Proteomes" id="UP000236740"/>
    </source>
</evidence>
<dbReference type="Pfam" id="PF22636">
    <property type="entry name" value="FlK"/>
    <property type="match status" value="1"/>
</dbReference>
<keyword evidence="2" id="KW-0614">Plasmid</keyword>